<keyword evidence="6" id="KW-0378">Hydrolase</keyword>
<feature type="domain" description="CCHC-type" evidence="11">
    <location>
        <begin position="324"/>
        <end position="339"/>
    </location>
</feature>
<dbReference type="InterPro" id="IPR036875">
    <property type="entry name" value="Znf_CCHC_sf"/>
</dbReference>
<keyword evidence="8" id="KW-0479">Metal-binding</keyword>
<evidence type="ECO:0000256" key="1">
    <source>
        <dbReference type="ARBA" id="ARBA00012493"/>
    </source>
</evidence>
<evidence type="ECO:0000256" key="7">
    <source>
        <dbReference type="ARBA" id="ARBA00022918"/>
    </source>
</evidence>
<evidence type="ECO:0000256" key="2">
    <source>
        <dbReference type="ARBA" id="ARBA00022679"/>
    </source>
</evidence>
<evidence type="ECO:0000256" key="3">
    <source>
        <dbReference type="ARBA" id="ARBA00022695"/>
    </source>
</evidence>
<keyword evidence="15" id="KW-1185">Reference proteome</keyword>
<evidence type="ECO:0000256" key="8">
    <source>
        <dbReference type="PROSITE-ProRule" id="PRU00047"/>
    </source>
</evidence>
<dbReference type="PROSITE" id="PS50878">
    <property type="entry name" value="RT_POL"/>
    <property type="match status" value="1"/>
</dbReference>
<accession>A0A4Y2FA95</accession>
<evidence type="ECO:0000259" key="13">
    <source>
        <dbReference type="PROSITE" id="PS50994"/>
    </source>
</evidence>
<evidence type="ECO:0000256" key="4">
    <source>
        <dbReference type="ARBA" id="ARBA00022722"/>
    </source>
</evidence>
<dbReference type="GO" id="GO:0042575">
    <property type="term" value="C:DNA polymerase complex"/>
    <property type="evidence" value="ECO:0007669"/>
    <property type="project" value="UniProtKB-ARBA"/>
</dbReference>
<proteinExistence type="predicted"/>
<feature type="domain" description="Reverse transcriptase" evidence="12">
    <location>
        <begin position="1051"/>
        <end position="1229"/>
    </location>
</feature>
<keyword evidence="8" id="KW-0863">Zinc-finger</keyword>
<evidence type="ECO:0000259" key="12">
    <source>
        <dbReference type="PROSITE" id="PS50878"/>
    </source>
</evidence>
<dbReference type="SUPFAM" id="SSF57756">
    <property type="entry name" value="Retrovirus zinc finger-like domains"/>
    <property type="match status" value="1"/>
</dbReference>
<comment type="caution">
    <text evidence="14">The sequence shown here is derived from an EMBL/GenBank/DDBJ whole genome shotgun (WGS) entry which is preliminary data.</text>
</comment>
<evidence type="ECO:0000256" key="6">
    <source>
        <dbReference type="ARBA" id="ARBA00022801"/>
    </source>
</evidence>
<dbReference type="InterPro" id="IPR001584">
    <property type="entry name" value="Integrase_cat-core"/>
</dbReference>
<reference evidence="14 15" key="1">
    <citation type="journal article" date="2019" name="Sci. Rep.">
        <title>Orb-weaving spider Araneus ventricosus genome elucidates the spidroin gene catalogue.</title>
        <authorList>
            <person name="Kono N."/>
            <person name="Nakamura H."/>
            <person name="Ohtoshi R."/>
            <person name="Moran D.A.P."/>
            <person name="Shinohara A."/>
            <person name="Yoshida Y."/>
            <person name="Fujiwara M."/>
            <person name="Mori M."/>
            <person name="Tomita M."/>
            <person name="Arakawa K."/>
        </authorList>
    </citation>
    <scope>NUCLEOTIDE SEQUENCE [LARGE SCALE GENOMIC DNA]</scope>
</reference>
<organism evidence="14 15">
    <name type="scientific">Araneus ventricosus</name>
    <name type="common">Orbweaver spider</name>
    <name type="synonym">Epeira ventricosa</name>
    <dbReference type="NCBI Taxonomy" id="182803"/>
    <lineage>
        <taxon>Eukaryota</taxon>
        <taxon>Metazoa</taxon>
        <taxon>Ecdysozoa</taxon>
        <taxon>Arthropoda</taxon>
        <taxon>Chelicerata</taxon>
        <taxon>Arachnida</taxon>
        <taxon>Araneae</taxon>
        <taxon>Araneomorphae</taxon>
        <taxon>Entelegynae</taxon>
        <taxon>Araneoidea</taxon>
        <taxon>Araneidae</taxon>
        <taxon>Araneus</taxon>
    </lineage>
</organism>
<keyword evidence="8" id="KW-0862">Zinc</keyword>
<dbReference type="GO" id="GO:0003676">
    <property type="term" value="F:nucleic acid binding"/>
    <property type="evidence" value="ECO:0007669"/>
    <property type="project" value="InterPro"/>
</dbReference>
<dbReference type="Pfam" id="PF00078">
    <property type="entry name" value="RVT_1"/>
    <property type="match status" value="1"/>
</dbReference>
<dbReference type="SUPFAM" id="SSF56672">
    <property type="entry name" value="DNA/RNA polymerases"/>
    <property type="match status" value="1"/>
</dbReference>
<evidence type="ECO:0000256" key="10">
    <source>
        <dbReference type="SAM" id="MobiDB-lite"/>
    </source>
</evidence>
<dbReference type="SUPFAM" id="SSF47353">
    <property type="entry name" value="Retrovirus capsid dimerization domain-like"/>
    <property type="match status" value="1"/>
</dbReference>
<dbReference type="InterPro" id="IPR043128">
    <property type="entry name" value="Rev_trsase/Diguanyl_cyclase"/>
</dbReference>
<dbReference type="Gene3D" id="3.30.70.270">
    <property type="match status" value="1"/>
</dbReference>
<dbReference type="InterPro" id="IPR001969">
    <property type="entry name" value="Aspartic_peptidase_AS"/>
</dbReference>
<dbReference type="SUPFAM" id="SSF53098">
    <property type="entry name" value="Ribonuclease H-like"/>
    <property type="match status" value="1"/>
</dbReference>
<dbReference type="InterPro" id="IPR043502">
    <property type="entry name" value="DNA/RNA_pol_sf"/>
</dbReference>
<dbReference type="InterPro" id="IPR001878">
    <property type="entry name" value="Znf_CCHC"/>
</dbReference>
<dbReference type="InterPro" id="IPR036397">
    <property type="entry name" value="RNaseH_sf"/>
</dbReference>
<feature type="region of interest" description="Disordered" evidence="10">
    <location>
        <begin position="519"/>
        <end position="542"/>
    </location>
</feature>
<dbReference type="OrthoDB" id="115435at2759"/>
<dbReference type="EMBL" id="BGPR01095160">
    <property type="protein sequence ID" value="GBM37386.1"/>
    <property type="molecule type" value="Genomic_DNA"/>
</dbReference>
<dbReference type="Gene3D" id="1.10.340.70">
    <property type="match status" value="1"/>
</dbReference>
<dbReference type="PROSITE" id="PS50158">
    <property type="entry name" value="ZF_CCHC"/>
    <property type="match status" value="1"/>
</dbReference>
<dbReference type="PROSITE" id="PS50994">
    <property type="entry name" value="INTEGRASE"/>
    <property type="match status" value="1"/>
</dbReference>
<dbReference type="InterPro" id="IPR000477">
    <property type="entry name" value="RT_dom"/>
</dbReference>
<dbReference type="SMART" id="SM00343">
    <property type="entry name" value="ZnF_C2HC"/>
    <property type="match status" value="1"/>
</dbReference>
<dbReference type="GO" id="GO:0004519">
    <property type="term" value="F:endonuclease activity"/>
    <property type="evidence" value="ECO:0007669"/>
    <property type="project" value="UniProtKB-KW"/>
</dbReference>
<name>A0A4Y2FA95_ARAVE</name>
<dbReference type="PANTHER" id="PTHR37984">
    <property type="entry name" value="PROTEIN CBG26694"/>
    <property type="match status" value="1"/>
</dbReference>
<dbReference type="FunFam" id="3.30.420.10:FF:000032">
    <property type="entry name" value="Retrovirus-related Pol polyprotein from transposon 297-like Protein"/>
    <property type="match status" value="1"/>
</dbReference>
<sequence>MSFLKRARKEDLISLATDLGENPAPTFSKIDLVSLIQGNKHYDEDDAKLMLETVVTEREERLKMEAEKERLKMEFELEKLRMTSDGSKNPKHEKPSCYELTKTVPSFDSKNGDITLFLSLFERQAKRAQIDTKDWVSGLLMLMPSDIVQLIARESEENFDNYNYIKSVLLKRFKLSPEEFRKKFLHHQKNSEKSWREFTFEISNYFQEWIEGLKIDSFEKLKNLIITDQIKRRAPFEAKDHFLDEWTKLVSPSELADKLDEYELVRSDRKYETKRKQQFNPIEKHTESNQRTVRPKPFTGTWNARNMGYPSRNGESKQMHKFSCYSCGLEGHTSRFCPSRAPQRGKLNPTAQGNVITTTEPKREDASTVLTAKINVPVEVAADVMELETVQVKLGSRTMTGIIDSGAQISVIREDFTSGIKYEGEGYIEISSAFGERETTPLRIFEMNIDDGVHGPVPVTCAVSKRLVSDLLLSTAAFEALKENIQMHKFESKFDCYDTVKEELEVPSMDIEASIELIASESDRNGSTQDSEETRTSFIESQMSDPTLTDAWEMARTEGNAYAIKDGVLTHAEYICGEKVRQVVLPKCKRDEVLRVAHEIPLAGHLGEQKTKQRIKYSFFWPEIKKDVKEFCQSCKQCQVRRAITYRDRIPIQPIVRPENPFEVWSVDCIGPLEPPSRRGHKFVICAVDVCTRWAEAIPVRNITAKTTCDVLLKIFTATGFPEVICTDQGTNFTALLTKEFLKMIGAAPRFATPGHPESMGTVERWNKTLKEMLSKNIQDHGNDWDIHLPYLLFAYREVPHSTTGLSPYQMVYGRLPRGPLALMRDSWTGKRNIPLAVSRSIEKYLENLRQNLERAHEIATGNAEKNQAEYTRRYNLRAREKTFQVGEKVLILESVSPHKLLKKWIGPMSIIALTRPHSVLVRMEDGTSKEVHVNKIRPYVARVQQVGLVFEQDEDFGDLHYAPADSIRKSQIDIWEHIRKMEGVLGFQQRAELSDVLRKYSDVFSSKPGHAKVEGHSVRVTPDCCPKRLKPYRVPIALQEEVDRQIKELLELDLIEPSDSDWAHPVVCVAKKNGSVRLCIDFRLLNSFTIPDAYPMKIARDLLYEVGKANFISVLDLTKGYWQIPMKEEARHFTAFVTHSGHFQWKVLPFGMKNAGSTFQRSMDKALAPHREYCRSYIEDVAIYSQSWRDRLLHIDSVFRSLREVGLTVNLEKCAFGRKRVKFLGHIVGSDQHSPDPEKA</sequence>
<keyword evidence="9" id="KW-0175">Coiled coil</keyword>
<evidence type="ECO:0000256" key="5">
    <source>
        <dbReference type="ARBA" id="ARBA00022759"/>
    </source>
</evidence>
<dbReference type="GO" id="GO:0006508">
    <property type="term" value="P:proteolysis"/>
    <property type="evidence" value="ECO:0007669"/>
    <property type="project" value="InterPro"/>
</dbReference>
<evidence type="ECO:0000256" key="9">
    <source>
        <dbReference type="SAM" id="Coils"/>
    </source>
</evidence>
<keyword evidence="7" id="KW-0695">RNA-directed DNA polymerase</keyword>
<dbReference type="Gene3D" id="3.30.420.10">
    <property type="entry name" value="Ribonuclease H-like superfamily/Ribonuclease H"/>
    <property type="match status" value="1"/>
</dbReference>
<gene>
    <name evidence="14" type="primary">TY3B-I_1252</name>
    <name evidence="14" type="ORF">AVEN_231447_1</name>
</gene>
<dbReference type="FunFam" id="1.10.340.70:FF:000001">
    <property type="entry name" value="Retrovirus-related Pol polyprotein from transposon gypsy-like Protein"/>
    <property type="match status" value="1"/>
</dbReference>
<dbReference type="Pfam" id="PF00665">
    <property type="entry name" value="rve"/>
    <property type="match status" value="1"/>
</dbReference>
<dbReference type="InterPro" id="IPR012337">
    <property type="entry name" value="RNaseH-like_sf"/>
</dbReference>
<dbReference type="GO" id="GO:0003964">
    <property type="term" value="F:RNA-directed DNA polymerase activity"/>
    <property type="evidence" value="ECO:0007669"/>
    <property type="project" value="UniProtKB-KW"/>
</dbReference>
<dbReference type="Proteomes" id="UP000499080">
    <property type="component" value="Unassembled WGS sequence"/>
</dbReference>
<dbReference type="GO" id="GO:0004190">
    <property type="term" value="F:aspartic-type endopeptidase activity"/>
    <property type="evidence" value="ECO:0007669"/>
    <property type="project" value="InterPro"/>
</dbReference>
<dbReference type="GO" id="GO:0008270">
    <property type="term" value="F:zinc ion binding"/>
    <property type="evidence" value="ECO:0007669"/>
    <property type="project" value="UniProtKB-KW"/>
</dbReference>
<evidence type="ECO:0000313" key="15">
    <source>
        <dbReference type="Proteomes" id="UP000499080"/>
    </source>
</evidence>
<dbReference type="InterPro" id="IPR041588">
    <property type="entry name" value="Integrase_H2C2"/>
</dbReference>
<dbReference type="AlphaFoldDB" id="A0A4Y2FA95"/>
<keyword evidence="3" id="KW-0548">Nucleotidyltransferase</keyword>
<feature type="domain" description="Integrase catalytic" evidence="13">
    <location>
        <begin position="657"/>
        <end position="816"/>
    </location>
</feature>
<dbReference type="Gene3D" id="3.10.10.10">
    <property type="entry name" value="HIV Type 1 Reverse Transcriptase, subunit A, domain 1"/>
    <property type="match status" value="1"/>
</dbReference>
<dbReference type="Pfam" id="PF17921">
    <property type="entry name" value="Integrase_H2C2"/>
    <property type="match status" value="1"/>
</dbReference>
<keyword evidence="5" id="KW-0255">Endonuclease</keyword>
<dbReference type="PANTHER" id="PTHR37984:SF15">
    <property type="entry name" value="INTEGRASE CATALYTIC DOMAIN-CONTAINING PROTEIN"/>
    <property type="match status" value="1"/>
</dbReference>
<dbReference type="PROSITE" id="PS00141">
    <property type="entry name" value="ASP_PROTEASE"/>
    <property type="match status" value="1"/>
</dbReference>
<evidence type="ECO:0000259" key="11">
    <source>
        <dbReference type="PROSITE" id="PS50158"/>
    </source>
</evidence>
<dbReference type="CDD" id="cd01647">
    <property type="entry name" value="RT_LTR"/>
    <property type="match status" value="1"/>
</dbReference>
<protein>
    <recommendedName>
        <fullName evidence="1">RNA-directed DNA polymerase</fullName>
        <ecNumber evidence="1">2.7.7.49</ecNumber>
    </recommendedName>
</protein>
<dbReference type="EC" id="2.7.7.49" evidence="1"/>
<feature type="coiled-coil region" evidence="9">
    <location>
        <begin position="54"/>
        <end position="83"/>
    </location>
</feature>
<evidence type="ECO:0000313" key="14">
    <source>
        <dbReference type="EMBL" id="GBM37386.1"/>
    </source>
</evidence>
<dbReference type="InterPro" id="IPR050951">
    <property type="entry name" value="Retrovirus_Pol_polyprotein"/>
</dbReference>
<keyword evidence="4" id="KW-0540">Nuclease</keyword>
<dbReference type="GO" id="GO:0015074">
    <property type="term" value="P:DNA integration"/>
    <property type="evidence" value="ECO:0007669"/>
    <property type="project" value="InterPro"/>
</dbReference>
<keyword evidence="2" id="KW-0808">Transferase</keyword>